<dbReference type="AlphaFoldDB" id="A0AAV8ZH63"/>
<dbReference type="EMBL" id="JANEYF010001453">
    <property type="protein sequence ID" value="KAJ8964031.1"/>
    <property type="molecule type" value="Genomic_DNA"/>
</dbReference>
<dbReference type="Proteomes" id="UP001162156">
    <property type="component" value="Unassembled WGS sequence"/>
</dbReference>
<dbReference type="Gene3D" id="1.20.120.670">
    <property type="entry name" value="N-acetyl-b-d-glucoasminidase"/>
    <property type="match status" value="1"/>
</dbReference>
<evidence type="ECO:0000313" key="3">
    <source>
        <dbReference type="Proteomes" id="UP001162156"/>
    </source>
</evidence>
<organism evidence="2 3">
    <name type="scientific">Rhamnusium bicolor</name>
    <dbReference type="NCBI Taxonomy" id="1586634"/>
    <lineage>
        <taxon>Eukaryota</taxon>
        <taxon>Metazoa</taxon>
        <taxon>Ecdysozoa</taxon>
        <taxon>Arthropoda</taxon>
        <taxon>Hexapoda</taxon>
        <taxon>Insecta</taxon>
        <taxon>Pterygota</taxon>
        <taxon>Neoptera</taxon>
        <taxon>Endopterygota</taxon>
        <taxon>Coleoptera</taxon>
        <taxon>Polyphaga</taxon>
        <taxon>Cucujiformia</taxon>
        <taxon>Chrysomeloidea</taxon>
        <taxon>Cerambycidae</taxon>
        <taxon>Lepturinae</taxon>
        <taxon>Rhagiini</taxon>
        <taxon>Rhamnusium</taxon>
    </lineage>
</organism>
<proteinExistence type="predicted"/>
<keyword evidence="3" id="KW-1185">Reference proteome</keyword>
<gene>
    <name evidence="2" type="ORF">NQ314_005171</name>
</gene>
<protein>
    <recommendedName>
        <fullName evidence="1">Alpha-N-acetylglucosaminidase C-terminal domain-containing protein</fullName>
    </recommendedName>
</protein>
<accession>A0AAV8ZH63</accession>
<comment type="caution">
    <text evidence="2">The sequence shown here is derived from an EMBL/GenBank/DDBJ whole genome shotgun (WGS) entry which is preliminary data.</text>
</comment>
<dbReference type="InterPro" id="IPR024732">
    <property type="entry name" value="NAGLU_C"/>
</dbReference>
<dbReference type="Pfam" id="PF12972">
    <property type="entry name" value="NAGLU_C"/>
    <property type="match status" value="1"/>
</dbReference>
<reference evidence="2" key="1">
    <citation type="journal article" date="2023" name="Insect Mol. Biol.">
        <title>Genome sequencing provides insights into the evolution of gene families encoding plant cell wall-degrading enzymes in longhorned beetles.</title>
        <authorList>
            <person name="Shin N.R."/>
            <person name="Okamura Y."/>
            <person name="Kirsch R."/>
            <person name="Pauchet Y."/>
        </authorList>
    </citation>
    <scope>NUCLEOTIDE SEQUENCE</scope>
    <source>
        <strain evidence="2">RBIC_L_NR</strain>
    </source>
</reference>
<sequence>MGVVSNFFYPRWELFIMNMNKTLQKGTRFNETLVKQEMFKNVEEPFTFDRSLFPTEPSGEIKISI</sequence>
<evidence type="ECO:0000313" key="2">
    <source>
        <dbReference type="EMBL" id="KAJ8964031.1"/>
    </source>
</evidence>
<name>A0AAV8ZH63_9CUCU</name>
<evidence type="ECO:0000259" key="1">
    <source>
        <dbReference type="Pfam" id="PF12972"/>
    </source>
</evidence>
<feature type="domain" description="Alpha-N-acetylglucosaminidase C-terminal" evidence="1">
    <location>
        <begin position="2"/>
        <end position="60"/>
    </location>
</feature>